<dbReference type="Gene3D" id="1.20.1660.10">
    <property type="entry name" value="Hypothetical protein (EF3068)"/>
    <property type="match status" value="1"/>
</dbReference>
<reference evidence="1" key="1">
    <citation type="submission" date="2011-07" db="EMBL/GenBank/DDBJ databases">
        <authorList>
            <person name="Stanhope M.J."/>
            <person name="Durkin A.S."/>
            <person name="Hostetler J."/>
            <person name="Kim M."/>
            <person name="Radune D."/>
            <person name="Singh I."/>
            <person name="Town C.D."/>
        </authorList>
    </citation>
    <scope>NUCLEOTIDE SEQUENCE [LARGE SCALE GENOMIC DNA]</scope>
    <source>
        <strain evidence="1">HS-6</strain>
    </source>
</reference>
<dbReference type="OrthoDB" id="9775346at2"/>
<accession>G5JMW3</accession>
<dbReference type="RefSeq" id="WP_004227617.1">
    <property type="nucleotide sequence ID" value="NZ_AEUV02000002.1"/>
</dbReference>
<dbReference type="eggNOG" id="COG4912">
    <property type="taxonomic scope" value="Bacteria"/>
</dbReference>
<dbReference type="InterPro" id="IPR016024">
    <property type="entry name" value="ARM-type_fold"/>
</dbReference>
<dbReference type="PANTHER" id="PTHR34070:SF1">
    <property type="entry name" value="DNA ALKYLATION REPAIR PROTEIN"/>
    <property type="match status" value="1"/>
</dbReference>
<dbReference type="Pfam" id="PF08713">
    <property type="entry name" value="DNA_alkylation"/>
    <property type="match status" value="1"/>
</dbReference>
<name>G5JMW3_STRCG</name>
<comment type="caution">
    <text evidence="1">The sequence shown here is derived from an EMBL/GenBank/DDBJ whole genome shotgun (WGS) entry which is preliminary data.</text>
</comment>
<dbReference type="Proteomes" id="UP000004322">
    <property type="component" value="Unassembled WGS sequence"/>
</dbReference>
<organism evidence="1 2">
    <name type="scientific">Streptococcus criceti HS-6</name>
    <dbReference type="NCBI Taxonomy" id="873449"/>
    <lineage>
        <taxon>Bacteria</taxon>
        <taxon>Bacillati</taxon>
        <taxon>Bacillota</taxon>
        <taxon>Bacilli</taxon>
        <taxon>Lactobacillales</taxon>
        <taxon>Streptococcaceae</taxon>
        <taxon>Streptococcus</taxon>
    </lineage>
</organism>
<dbReference type="STRING" id="873449.STRCR_0078"/>
<dbReference type="SUPFAM" id="SSF48371">
    <property type="entry name" value="ARM repeat"/>
    <property type="match status" value="1"/>
</dbReference>
<keyword evidence="2" id="KW-1185">Reference proteome</keyword>
<dbReference type="PANTHER" id="PTHR34070">
    <property type="entry name" value="ARMADILLO-TYPE FOLD"/>
    <property type="match status" value="1"/>
</dbReference>
<protein>
    <recommendedName>
        <fullName evidence="3">DNA alkylation repair enzyme</fullName>
    </recommendedName>
</protein>
<dbReference type="Gene3D" id="1.25.40.290">
    <property type="entry name" value="ARM repeat domains"/>
    <property type="match status" value="1"/>
</dbReference>
<evidence type="ECO:0008006" key="3">
    <source>
        <dbReference type="Google" id="ProtNLM"/>
    </source>
</evidence>
<sequence>MDYKELKALFEAHQDPENALAMAKYMRNQFRFYGLKTADRRALYKGFLKEAKKKQIPDWQFLDQCYEDSHRELQYFVYDYLLALNKYLTYEDIAHIRHYIKDKPWWDTIDFLCKVIGSIGLRDDRVAPLMLSWSQDEDLWIRRASIEHQLGLKEETDRDLLEKILLNNFSSQEFFINKAIGWALRDYSKTNPDWVRRFIEKYGNQMSSLSVKEGSKYL</sequence>
<dbReference type="InterPro" id="IPR014825">
    <property type="entry name" value="DNA_alkylation"/>
</dbReference>
<gene>
    <name evidence="1" type="ORF">STRCR_0078</name>
</gene>
<dbReference type="AlphaFoldDB" id="G5JMW3"/>
<evidence type="ECO:0000313" key="1">
    <source>
        <dbReference type="EMBL" id="EHI74430.1"/>
    </source>
</evidence>
<proteinExistence type="predicted"/>
<dbReference type="CDD" id="cd07064">
    <property type="entry name" value="AlkD_like_1"/>
    <property type="match status" value="1"/>
</dbReference>
<dbReference type="EMBL" id="AEUV02000002">
    <property type="protein sequence ID" value="EHI74430.1"/>
    <property type="molecule type" value="Genomic_DNA"/>
</dbReference>
<evidence type="ECO:0000313" key="2">
    <source>
        <dbReference type="Proteomes" id="UP000004322"/>
    </source>
</evidence>